<name>A0ABD3DY54_9LAMI</name>
<evidence type="ECO:0000313" key="2">
    <source>
        <dbReference type="EMBL" id="KAL3646977.1"/>
    </source>
</evidence>
<accession>A0ABD3DY54</accession>
<dbReference type="EMBL" id="JAVIJP010000010">
    <property type="protein sequence ID" value="KAL3646977.1"/>
    <property type="molecule type" value="Genomic_DNA"/>
</dbReference>
<comment type="caution">
    <text evidence="2">The sequence shown here is derived from an EMBL/GenBank/DDBJ whole genome shotgun (WGS) entry which is preliminary data.</text>
</comment>
<organism evidence="2 3">
    <name type="scientific">Castilleja foliolosa</name>
    <dbReference type="NCBI Taxonomy" id="1961234"/>
    <lineage>
        <taxon>Eukaryota</taxon>
        <taxon>Viridiplantae</taxon>
        <taxon>Streptophyta</taxon>
        <taxon>Embryophyta</taxon>
        <taxon>Tracheophyta</taxon>
        <taxon>Spermatophyta</taxon>
        <taxon>Magnoliopsida</taxon>
        <taxon>eudicotyledons</taxon>
        <taxon>Gunneridae</taxon>
        <taxon>Pentapetalae</taxon>
        <taxon>asterids</taxon>
        <taxon>lamiids</taxon>
        <taxon>Lamiales</taxon>
        <taxon>Orobanchaceae</taxon>
        <taxon>Pedicularideae</taxon>
        <taxon>Castillejinae</taxon>
        <taxon>Castilleja</taxon>
    </lineage>
</organism>
<feature type="region of interest" description="Disordered" evidence="1">
    <location>
        <begin position="1"/>
        <end position="123"/>
    </location>
</feature>
<feature type="compositionally biased region" description="Basic and acidic residues" evidence="1">
    <location>
        <begin position="67"/>
        <end position="79"/>
    </location>
</feature>
<evidence type="ECO:0000313" key="3">
    <source>
        <dbReference type="Proteomes" id="UP001632038"/>
    </source>
</evidence>
<gene>
    <name evidence="2" type="ORF">CASFOL_009149</name>
</gene>
<dbReference type="Proteomes" id="UP001632038">
    <property type="component" value="Unassembled WGS sequence"/>
</dbReference>
<dbReference type="AlphaFoldDB" id="A0ABD3DY54"/>
<protein>
    <submittedName>
        <fullName evidence="2">Uncharacterized protein</fullName>
    </submittedName>
</protein>
<feature type="compositionally biased region" description="Basic and acidic residues" evidence="1">
    <location>
        <begin position="15"/>
        <end position="29"/>
    </location>
</feature>
<sequence length="123" mass="13402">MTQDYEEIAARRAKRENENLNEKVVEKEGPANVGGVEPDDVPEKDDADQGESHPPPAVEEVEPVEVPGKEHEKVAEKEGPANVGGVEPVDVPEKDDADQGESHPPPAVEEVEPVEVPEKNMRK</sequence>
<reference evidence="3" key="1">
    <citation type="journal article" date="2024" name="IScience">
        <title>Strigolactones Initiate the Formation of Haustorium-like Structures in Castilleja.</title>
        <authorList>
            <person name="Buerger M."/>
            <person name="Peterson D."/>
            <person name="Chory J."/>
        </authorList>
    </citation>
    <scope>NUCLEOTIDE SEQUENCE [LARGE SCALE GENOMIC DNA]</scope>
</reference>
<proteinExistence type="predicted"/>
<keyword evidence="3" id="KW-1185">Reference proteome</keyword>
<evidence type="ECO:0000256" key="1">
    <source>
        <dbReference type="SAM" id="MobiDB-lite"/>
    </source>
</evidence>
<feature type="compositionally biased region" description="Acidic residues" evidence="1">
    <location>
        <begin position="37"/>
        <end position="49"/>
    </location>
</feature>